<dbReference type="GO" id="GO:0000049">
    <property type="term" value="F:tRNA binding"/>
    <property type="evidence" value="ECO:0007669"/>
    <property type="project" value="UniProtKB-UniRule"/>
</dbReference>
<dbReference type="InterPro" id="IPR043519">
    <property type="entry name" value="NT_sf"/>
</dbReference>
<sequence>MQTYLVGGAVRDTLLHRPVTERDWVVVGATPDQLLNKGFQQVGKDFPVFLHPKTGEEYALARTERKSGEGYTGFVCHASPDVTLEEDLRRRDLTVNAMAMSDDGNIIDPFNGQQDLINKVLRHVSDAFSEDPLRVFRVARFAARYDYLGFKVAPETVALMTAMCSTPDIKALSQERVWKETSRSLMEGTPAVYFEILKKVGALNIWMPELDNLAELPCLLSQLNKSAADDADLPTRWALLCSALTESQVRNLGTHLKAPNLEQDAALNACQLLNHLAAAQQNAEALLSVLNKVDAWRRPERLSQLLQVAKYWPAEKPTSIQAECFTGSLDVAKRIDVQRIIASGAKGPEIKKQLTAQRLHAITEYLSECGSVQPK</sequence>
<evidence type="ECO:0000259" key="13">
    <source>
        <dbReference type="Pfam" id="PF12627"/>
    </source>
</evidence>
<feature type="binding site" evidence="11">
    <location>
        <position position="137"/>
    </location>
    <ligand>
        <name>ATP</name>
        <dbReference type="ChEBI" id="CHEBI:30616"/>
    </ligand>
</feature>
<dbReference type="GO" id="GO:0001680">
    <property type="term" value="P:tRNA 3'-terminal CCA addition"/>
    <property type="evidence" value="ECO:0007669"/>
    <property type="project" value="UniProtKB-UniRule"/>
</dbReference>
<dbReference type="GO" id="GO:0160016">
    <property type="term" value="F:CCACCA tRNA nucleotidyltransferase activity"/>
    <property type="evidence" value="ECO:0007669"/>
    <property type="project" value="RHEA"/>
</dbReference>
<protein>
    <recommendedName>
        <fullName evidence="11">CCA-adding enzyme</fullName>
        <ecNumber evidence="11">2.7.7.72</ecNumber>
    </recommendedName>
    <alternativeName>
        <fullName evidence="11">CCA tRNA nucleotidyltransferase</fullName>
    </alternativeName>
    <alternativeName>
        <fullName evidence="11">tRNA CCA-pyrophosphorylase</fullName>
    </alternativeName>
    <alternativeName>
        <fullName evidence="11">tRNA adenylyl-/cytidylyl- transferase</fullName>
    </alternativeName>
    <alternativeName>
        <fullName evidence="11">tRNA nucleotidyltransferase</fullName>
    </alternativeName>
    <alternativeName>
        <fullName evidence="11">tRNA-NT</fullName>
    </alternativeName>
</protein>
<feature type="binding site" evidence="11">
    <location>
        <position position="140"/>
    </location>
    <ligand>
        <name>CTP</name>
        <dbReference type="ChEBI" id="CHEBI:37563"/>
    </ligand>
</feature>
<evidence type="ECO:0000256" key="11">
    <source>
        <dbReference type="HAMAP-Rule" id="MF_01262"/>
    </source>
</evidence>
<keyword evidence="6 11" id="KW-0547">Nucleotide-binding</keyword>
<evidence type="ECO:0000259" key="12">
    <source>
        <dbReference type="Pfam" id="PF01743"/>
    </source>
</evidence>
<dbReference type="EMBL" id="FQWD01000004">
    <property type="protein sequence ID" value="SHG64098.1"/>
    <property type="molecule type" value="Genomic_DNA"/>
</dbReference>
<feature type="binding site" evidence="11">
    <location>
        <position position="11"/>
    </location>
    <ligand>
        <name>CTP</name>
        <dbReference type="ChEBI" id="CHEBI:37563"/>
    </ligand>
</feature>
<dbReference type="STRING" id="634436.SAMN05216361_2651"/>
<dbReference type="AlphaFoldDB" id="A0A1M5LGG7"/>
<evidence type="ECO:0000313" key="15">
    <source>
        <dbReference type="Proteomes" id="UP000184520"/>
    </source>
</evidence>
<keyword evidence="8 11" id="KW-0067">ATP-binding</keyword>
<proteinExistence type="inferred from homology"/>
<dbReference type="RefSeq" id="WP_073323205.1">
    <property type="nucleotide sequence ID" value="NZ_FQWD01000004.1"/>
</dbReference>
<feature type="binding site" evidence="11">
    <location>
        <position position="21"/>
    </location>
    <ligand>
        <name>Mg(2+)</name>
        <dbReference type="ChEBI" id="CHEBI:18420"/>
    </ligand>
</feature>
<evidence type="ECO:0000313" key="14">
    <source>
        <dbReference type="EMBL" id="SHG64098.1"/>
    </source>
</evidence>
<comment type="similarity">
    <text evidence="11">Belongs to the tRNA nucleotidyltransferase/poly(A) polymerase family. Bacterial CCA-adding enzyme type 2 subfamily.</text>
</comment>
<dbReference type="GO" id="GO:0042245">
    <property type="term" value="P:RNA repair"/>
    <property type="evidence" value="ECO:0007669"/>
    <property type="project" value="UniProtKB-KW"/>
</dbReference>
<comment type="function">
    <text evidence="11">Catalyzes the addition and repair of the essential 3'-terminal CCA sequence in tRNAs without using a nucleic acid template. Adds these three nucleotides in the order of C, C, and A to the tRNA nucleotide-73, using CTP and ATP as substrates and producing inorganic pyrophosphate. tRNA 3'-terminal CCA addition is required both for tRNA processing and repair. Also involved in tRNA surveillance by mediating tandem CCA addition to generate a CCACCA at the 3' terminus of unstable tRNAs. While stable tRNAs receive only 3'-terminal CCA, unstable tRNAs are marked with CCACCA and rapidly degraded.</text>
</comment>
<keyword evidence="7 11" id="KW-0692">RNA repair</keyword>
<dbReference type="GO" id="GO:0004810">
    <property type="term" value="F:CCA tRNA nucleotidyltransferase activity"/>
    <property type="evidence" value="ECO:0007669"/>
    <property type="project" value="UniProtKB-UniRule"/>
</dbReference>
<name>A0A1M5LGG7_9ALTE</name>
<accession>A0A1M5LGG7</accession>
<dbReference type="InterPro" id="IPR002646">
    <property type="entry name" value="PolA_pol_head_dom"/>
</dbReference>
<evidence type="ECO:0000256" key="8">
    <source>
        <dbReference type="ARBA" id="ARBA00022840"/>
    </source>
</evidence>
<dbReference type="GO" id="GO:0005524">
    <property type="term" value="F:ATP binding"/>
    <property type="evidence" value="ECO:0007669"/>
    <property type="project" value="UniProtKB-UniRule"/>
</dbReference>
<feature type="binding site" evidence="11">
    <location>
        <position position="137"/>
    </location>
    <ligand>
        <name>CTP</name>
        <dbReference type="ChEBI" id="CHEBI:37563"/>
    </ligand>
</feature>
<keyword evidence="3 11" id="KW-0819">tRNA processing</keyword>
<evidence type="ECO:0000256" key="9">
    <source>
        <dbReference type="ARBA" id="ARBA00022842"/>
    </source>
</evidence>
<dbReference type="Pfam" id="PF12627">
    <property type="entry name" value="PolyA_pol_RNAbd"/>
    <property type="match status" value="1"/>
</dbReference>
<gene>
    <name evidence="11" type="primary">cca</name>
    <name evidence="14" type="ORF">SAMN05216361_2651</name>
</gene>
<dbReference type="HAMAP" id="MF_01262">
    <property type="entry name" value="CCA_bact_type2"/>
    <property type="match status" value="1"/>
</dbReference>
<organism evidence="14 15">
    <name type="scientific">Marisediminitalea aggregata</name>
    <dbReference type="NCBI Taxonomy" id="634436"/>
    <lineage>
        <taxon>Bacteria</taxon>
        <taxon>Pseudomonadati</taxon>
        <taxon>Pseudomonadota</taxon>
        <taxon>Gammaproteobacteria</taxon>
        <taxon>Alteromonadales</taxon>
        <taxon>Alteromonadaceae</taxon>
        <taxon>Marisediminitalea</taxon>
    </lineage>
</organism>
<dbReference type="Proteomes" id="UP000184520">
    <property type="component" value="Unassembled WGS sequence"/>
</dbReference>
<feature type="binding site" evidence="11">
    <location>
        <position position="8"/>
    </location>
    <ligand>
        <name>CTP</name>
        <dbReference type="ChEBI" id="CHEBI:37563"/>
    </ligand>
</feature>
<keyword evidence="5 11" id="KW-0479">Metal-binding</keyword>
<feature type="domain" description="tRNA nucleotidyltransferase/poly(A) polymerase RNA and SrmB- binding" evidence="13">
    <location>
        <begin position="149"/>
        <end position="212"/>
    </location>
</feature>
<dbReference type="Pfam" id="PF01743">
    <property type="entry name" value="PolyA_pol"/>
    <property type="match status" value="1"/>
</dbReference>
<evidence type="ECO:0000256" key="2">
    <source>
        <dbReference type="ARBA" id="ARBA00022679"/>
    </source>
</evidence>
<keyword evidence="15" id="KW-1185">Reference proteome</keyword>
<feature type="binding site" evidence="11">
    <location>
        <position position="23"/>
    </location>
    <ligand>
        <name>Mg(2+)</name>
        <dbReference type="ChEBI" id="CHEBI:18420"/>
    </ligand>
</feature>
<dbReference type="Gene3D" id="1.10.3090.10">
    <property type="entry name" value="cca-adding enzyme, domain 2"/>
    <property type="match status" value="1"/>
</dbReference>
<evidence type="ECO:0000256" key="6">
    <source>
        <dbReference type="ARBA" id="ARBA00022741"/>
    </source>
</evidence>
<keyword evidence="4 11" id="KW-0548">Nucleotidyltransferase</keyword>
<dbReference type="CDD" id="cd05398">
    <property type="entry name" value="NT_ClassII-CCAase"/>
    <property type="match status" value="1"/>
</dbReference>
<evidence type="ECO:0000256" key="4">
    <source>
        <dbReference type="ARBA" id="ARBA00022695"/>
    </source>
</evidence>
<feature type="binding site" evidence="11">
    <location>
        <position position="91"/>
    </location>
    <ligand>
        <name>CTP</name>
        <dbReference type="ChEBI" id="CHEBI:37563"/>
    </ligand>
</feature>
<reference evidence="15" key="1">
    <citation type="submission" date="2016-11" db="EMBL/GenBank/DDBJ databases">
        <authorList>
            <person name="Varghese N."/>
            <person name="Submissions S."/>
        </authorList>
    </citation>
    <scope>NUCLEOTIDE SEQUENCE [LARGE SCALE GENOMIC DNA]</scope>
    <source>
        <strain evidence="15">CGMCC 1.8995</strain>
    </source>
</reference>
<keyword evidence="2 11" id="KW-0808">Transferase</keyword>
<comment type="catalytic activity">
    <reaction evidence="11">
        <text>a tRNA with a 3' CCA end + 2 CTP + ATP = a tRNA with a 3' CCACCA end + 3 diphosphate</text>
        <dbReference type="Rhea" id="RHEA:76235"/>
        <dbReference type="Rhea" id="RHEA-COMP:10468"/>
        <dbReference type="Rhea" id="RHEA-COMP:18655"/>
        <dbReference type="ChEBI" id="CHEBI:30616"/>
        <dbReference type="ChEBI" id="CHEBI:33019"/>
        <dbReference type="ChEBI" id="CHEBI:37563"/>
        <dbReference type="ChEBI" id="CHEBI:83071"/>
        <dbReference type="ChEBI" id="CHEBI:195187"/>
    </reaction>
</comment>
<keyword evidence="9 11" id="KW-0460">Magnesium</keyword>
<dbReference type="SUPFAM" id="SSF81301">
    <property type="entry name" value="Nucleotidyltransferase"/>
    <property type="match status" value="1"/>
</dbReference>
<comment type="catalytic activity">
    <reaction evidence="11">
        <text>a tRNA precursor + 2 CTP + ATP = a tRNA with a 3' CCA end + 3 diphosphate</text>
        <dbReference type="Rhea" id="RHEA:14433"/>
        <dbReference type="Rhea" id="RHEA-COMP:10465"/>
        <dbReference type="Rhea" id="RHEA-COMP:10468"/>
        <dbReference type="ChEBI" id="CHEBI:30616"/>
        <dbReference type="ChEBI" id="CHEBI:33019"/>
        <dbReference type="ChEBI" id="CHEBI:37563"/>
        <dbReference type="ChEBI" id="CHEBI:74896"/>
        <dbReference type="ChEBI" id="CHEBI:83071"/>
        <dbReference type="EC" id="2.7.7.72"/>
    </reaction>
</comment>
<dbReference type="InterPro" id="IPR050124">
    <property type="entry name" value="tRNA_CCA-adding_enzyme"/>
</dbReference>
<evidence type="ECO:0000256" key="3">
    <source>
        <dbReference type="ARBA" id="ARBA00022694"/>
    </source>
</evidence>
<evidence type="ECO:0000256" key="1">
    <source>
        <dbReference type="ARBA" id="ARBA00001946"/>
    </source>
</evidence>
<dbReference type="SUPFAM" id="SSF81891">
    <property type="entry name" value="Poly A polymerase C-terminal region-like"/>
    <property type="match status" value="1"/>
</dbReference>
<evidence type="ECO:0000256" key="5">
    <source>
        <dbReference type="ARBA" id="ARBA00022723"/>
    </source>
</evidence>
<feature type="binding site" evidence="11">
    <location>
        <position position="91"/>
    </location>
    <ligand>
        <name>ATP</name>
        <dbReference type="ChEBI" id="CHEBI:30616"/>
    </ligand>
</feature>
<feature type="binding site" evidence="11">
    <location>
        <position position="8"/>
    </location>
    <ligand>
        <name>ATP</name>
        <dbReference type="ChEBI" id="CHEBI:30616"/>
    </ligand>
</feature>
<comment type="miscellaneous">
    <text evidence="11">A single active site specifically recognizes both ATP and CTP and is responsible for their addition.</text>
</comment>
<dbReference type="OrthoDB" id="9805698at2"/>
<dbReference type="InterPro" id="IPR012006">
    <property type="entry name" value="CCA_bact"/>
</dbReference>
<comment type="cofactor">
    <cofactor evidence="1 11">
        <name>Mg(2+)</name>
        <dbReference type="ChEBI" id="CHEBI:18420"/>
    </cofactor>
</comment>
<dbReference type="EC" id="2.7.7.72" evidence="11"/>
<dbReference type="PANTHER" id="PTHR47545">
    <property type="entry name" value="MULTIFUNCTIONAL CCA PROTEIN"/>
    <property type="match status" value="1"/>
</dbReference>
<dbReference type="Gene3D" id="3.30.460.10">
    <property type="entry name" value="Beta Polymerase, domain 2"/>
    <property type="match status" value="1"/>
</dbReference>
<feature type="binding site" evidence="11">
    <location>
        <position position="140"/>
    </location>
    <ligand>
        <name>ATP</name>
        <dbReference type="ChEBI" id="CHEBI:30616"/>
    </ligand>
</feature>
<feature type="domain" description="Poly A polymerase head" evidence="12">
    <location>
        <begin position="3"/>
        <end position="122"/>
    </location>
</feature>
<dbReference type="GO" id="GO:0000287">
    <property type="term" value="F:magnesium ion binding"/>
    <property type="evidence" value="ECO:0007669"/>
    <property type="project" value="UniProtKB-UniRule"/>
</dbReference>
<evidence type="ECO:0000256" key="10">
    <source>
        <dbReference type="ARBA" id="ARBA00022884"/>
    </source>
</evidence>
<dbReference type="InterPro" id="IPR032828">
    <property type="entry name" value="PolyA_RNA-bd"/>
</dbReference>
<feature type="binding site" evidence="11">
    <location>
        <position position="11"/>
    </location>
    <ligand>
        <name>ATP</name>
        <dbReference type="ChEBI" id="CHEBI:30616"/>
    </ligand>
</feature>
<dbReference type="PIRSF" id="PIRSF000813">
    <property type="entry name" value="CCA_bact"/>
    <property type="match status" value="1"/>
</dbReference>
<keyword evidence="10 11" id="KW-0694">RNA-binding</keyword>
<dbReference type="PANTHER" id="PTHR47545:SF1">
    <property type="entry name" value="MULTIFUNCTIONAL CCA PROTEIN"/>
    <property type="match status" value="1"/>
</dbReference>
<evidence type="ECO:0000256" key="7">
    <source>
        <dbReference type="ARBA" id="ARBA00022800"/>
    </source>
</evidence>